<dbReference type="AlphaFoldDB" id="R4WQD3"/>
<dbReference type="PANTHER" id="PTHR13847:SF280">
    <property type="entry name" value="D-AMINO ACID DEHYDROGENASE"/>
    <property type="match status" value="1"/>
</dbReference>
<reference evidence="4 5" key="2">
    <citation type="journal article" date="2018" name="Int. J. Syst. Evol. Microbiol.">
        <title>Burkholderia insecticola sp. nov., a gut symbiotic bacterium of the bean bug Riptortus pedestris.</title>
        <authorList>
            <person name="Takeshita K."/>
            <person name="Tamaki H."/>
            <person name="Ohbayashi T."/>
            <person name="Meng X.-Y."/>
            <person name="Sone T."/>
            <person name="Mitani Y."/>
            <person name="Peeters C."/>
            <person name="Kikuchi Y."/>
            <person name="Vandamme P."/>
        </authorList>
    </citation>
    <scope>NUCLEOTIDE SEQUENCE [LARGE SCALE GENOMIC DNA]</scope>
    <source>
        <strain evidence="4">RPE64</strain>
    </source>
</reference>
<accession>R4WQD3</accession>
<dbReference type="Proteomes" id="UP000013966">
    <property type="component" value="Chromosome 1"/>
</dbReference>
<evidence type="ECO:0000256" key="1">
    <source>
        <dbReference type="ARBA" id="ARBA00009410"/>
    </source>
</evidence>
<evidence type="ECO:0000313" key="4">
    <source>
        <dbReference type="EMBL" id="BAN23125.1"/>
    </source>
</evidence>
<dbReference type="Pfam" id="PF01266">
    <property type="entry name" value="DAO"/>
    <property type="match status" value="1"/>
</dbReference>
<gene>
    <name evidence="4" type="ORF">BRPE64_ACDS13710</name>
</gene>
<comment type="similarity">
    <text evidence="1">Belongs to the DadA oxidoreductase family.</text>
</comment>
<dbReference type="KEGG" id="buo:BRPE64_ACDS13710"/>
<dbReference type="STRING" id="758793.BRPE64_ACDS13710"/>
<dbReference type="GO" id="GO:0008718">
    <property type="term" value="F:D-amino-acid dehydrogenase activity"/>
    <property type="evidence" value="ECO:0007669"/>
    <property type="project" value="TreeGrafter"/>
</dbReference>
<keyword evidence="5" id="KW-1185">Reference proteome</keyword>
<dbReference type="GO" id="GO:0055130">
    <property type="term" value="P:D-alanine catabolic process"/>
    <property type="evidence" value="ECO:0007669"/>
    <property type="project" value="TreeGrafter"/>
</dbReference>
<proteinExistence type="inferred from homology"/>
<dbReference type="Gene3D" id="3.50.50.60">
    <property type="entry name" value="FAD/NAD(P)-binding domain"/>
    <property type="match status" value="2"/>
</dbReference>
<dbReference type="Gene3D" id="3.30.9.10">
    <property type="entry name" value="D-Amino Acid Oxidase, subunit A, domain 2"/>
    <property type="match status" value="1"/>
</dbReference>
<reference evidence="4 5" key="1">
    <citation type="journal article" date="2013" name="Genome Announc.">
        <title>Complete Genome Sequence of Burkholderia sp. Strain RPE64, Bacterial Symbiont of the Bean Bug Riptortus pedestris.</title>
        <authorList>
            <person name="Shibata T.F."/>
            <person name="Maeda T."/>
            <person name="Nikoh N."/>
            <person name="Yamaguchi K."/>
            <person name="Oshima K."/>
            <person name="Hattori M."/>
            <person name="Nishiyama T."/>
            <person name="Hasebe M."/>
            <person name="Fukatsu T."/>
            <person name="Kikuchi Y."/>
            <person name="Shigenobu S."/>
        </authorList>
    </citation>
    <scope>NUCLEOTIDE SEQUENCE [LARGE SCALE GENOMIC DNA]</scope>
</reference>
<dbReference type="GO" id="GO:0005737">
    <property type="term" value="C:cytoplasm"/>
    <property type="evidence" value="ECO:0007669"/>
    <property type="project" value="TreeGrafter"/>
</dbReference>
<evidence type="ECO:0000313" key="5">
    <source>
        <dbReference type="Proteomes" id="UP000013966"/>
    </source>
</evidence>
<dbReference type="PANTHER" id="PTHR13847">
    <property type="entry name" value="SARCOSINE DEHYDROGENASE-RELATED"/>
    <property type="match status" value="1"/>
</dbReference>
<dbReference type="EMBL" id="AP013058">
    <property type="protein sequence ID" value="BAN23125.1"/>
    <property type="molecule type" value="Genomic_DNA"/>
</dbReference>
<protein>
    <submittedName>
        <fullName evidence="4">D-amino-acid dehydrogenase</fullName>
    </submittedName>
</protein>
<evidence type="ECO:0000259" key="3">
    <source>
        <dbReference type="Pfam" id="PF01266"/>
    </source>
</evidence>
<keyword evidence="2" id="KW-0560">Oxidoreductase</keyword>
<dbReference type="SUPFAM" id="SSF51905">
    <property type="entry name" value="FAD/NAD(P)-binding domain"/>
    <property type="match status" value="1"/>
</dbReference>
<sequence>MPDQRAARRCGDGGMLARAACRPPQTILALSWRAFFGRGPLIDPGRLARRFIVRHGAKGGAGRTCPRFAPLLCYAALPTRAFGQKKVMDVIVIGGGIAGIATAHQLHAAGHRVCVIERHATVAQGATYGQGGALLPSPLDVWFGPTFMASSRAKQSGMVVKTGFDSAARDFVKQLVTLRDPEAFAAQYERLEPLVALSRKVLGEIESGLELEFEQRRGMLHVFRQTRELEYAQPAIDLLKRFKVPYQELTPEECVAVEPSVPEDPHFAGGVLLPEERTANCPLFTKQLKQILEDGGVQFRMHRTVASVRLEGARAAVELAEPGEGKKRSADVETISADAIVVAAGNGTPALIGGIKATPALFPLRVHTLTAPVAYEERAPHLTVVDSVKRITMTRSTQRLRIAGAGVFQSAAKADKPLDATLARRALDLLGQGTHDWIPGAARVSVARAWDGVRLLSADGLPVVGATHHPRLFVNAAHGPAGWGLACGSARVIADLVSGVTPDLPHATLAALSLERF</sequence>
<feature type="domain" description="FAD dependent oxidoreductase" evidence="3">
    <location>
        <begin position="89"/>
        <end position="496"/>
    </location>
</feature>
<organism evidence="4 5">
    <name type="scientific">Caballeronia insecticola</name>
    <dbReference type="NCBI Taxonomy" id="758793"/>
    <lineage>
        <taxon>Bacteria</taxon>
        <taxon>Pseudomonadati</taxon>
        <taxon>Pseudomonadota</taxon>
        <taxon>Betaproteobacteria</taxon>
        <taxon>Burkholderiales</taxon>
        <taxon>Burkholderiaceae</taxon>
        <taxon>Caballeronia</taxon>
    </lineage>
</organism>
<dbReference type="HOGENOM" id="CLU_007884_9_2_4"/>
<name>R4WQD3_9BURK</name>
<evidence type="ECO:0000256" key="2">
    <source>
        <dbReference type="ARBA" id="ARBA00023002"/>
    </source>
</evidence>
<dbReference type="PATRIC" id="fig|758793.3.peg.1373"/>
<dbReference type="InterPro" id="IPR006076">
    <property type="entry name" value="FAD-dep_OxRdtase"/>
</dbReference>
<dbReference type="InterPro" id="IPR036188">
    <property type="entry name" value="FAD/NAD-bd_sf"/>
</dbReference>
<dbReference type="GO" id="GO:0005886">
    <property type="term" value="C:plasma membrane"/>
    <property type="evidence" value="ECO:0007669"/>
    <property type="project" value="TreeGrafter"/>
</dbReference>